<dbReference type="HOGENOM" id="CLU_000384_31_3_1"/>
<name>A0A0C9TPC1_SPHS4</name>
<dbReference type="SUPFAM" id="SSF54160">
    <property type="entry name" value="Chromo domain-like"/>
    <property type="match status" value="1"/>
</dbReference>
<evidence type="ECO:0000259" key="1">
    <source>
        <dbReference type="PROSITE" id="PS50013"/>
    </source>
</evidence>
<dbReference type="PROSITE" id="PS50013">
    <property type="entry name" value="CHROMO_2"/>
    <property type="match status" value="1"/>
</dbReference>
<dbReference type="Gene3D" id="2.40.50.40">
    <property type="match status" value="1"/>
</dbReference>
<sequence length="109" mass="12749">IHPVFDIVKLLHAPPNPIPRWKTEPPPPPELVDGEEHYEVEQVLDSRLFCNRLEYLVKWKGYGYEENSWVANVSTRSVCTQTKFHLSHPNAPCRIHTTAFNSLDFRQIR</sequence>
<feature type="non-terminal residue" evidence="2">
    <location>
        <position position="1"/>
    </location>
</feature>
<accession>A0A0C9TPC1</accession>
<evidence type="ECO:0000313" key="3">
    <source>
        <dbReference type="Proteomes" id="UP000054279"/>
    </source>
</evidence>
<keyword evidence="3" id="KW-1185">Reference proteome</keyword>
<evidence type="ECO:0000313" key="2">
    <source>
        <dbReference type="EMBL" id="KIJ31883.1"/>
    </source>
</evidence>
<organism evidence="2 3">
    <name type="scientific">Sphaerobolus stellatus (strain SS14)</name>
    <dbReference type="NCBI Taxonomy" id="990650"/>
    <lineage>
        <taxon>Eukaryota</taxon>
        <taxon>Fungi</taxon>
        <taxon>Dikarya</taxon>
        <taxon>Basidiomycota</taxon>
        <taxon>Agaricomycotina</taxon>
        <taxon>Agaricomycetes</taxon>
        <taxon>Phallomycetidae</taxon>
        <taxon>Geastrales</taxon>
        <taxon>Sphaerobolaceae</taxon>
        <taxon>Sphaerobolus</taxon>
    </lineage>
</organism>
<dbReference type="OrthoDB" id="2273864at2759"/>
<dbReference type="GO" id="GO:0006338">
    <property type="term" value="P:chromatin remodeling"/>
    <property type="evidence" value="ECO:0007669"/>
    <property type="project" value="UniProtKB-ARBA"/>
</dbReference>
<dbReference type="Pfam" id="PF00385">
    <property type="entry name" value="Chromo"/>
    <property type="match status" value="1"/>
</dbReference>
<dbReference type="AlphaFoldDB" id="A0A0C9TPC1"/>
<protein>
    <recommendedName>
        <fullName evidence="1">Chromo domain-containing protein</fullName>
    </recommendedName>
</protein>
<feature type="domain" description="Chromo" evidence="1">
    <location>
        <begin position="38"/>
        <end position="69"/>
    </location>
</feature>
<feature type="non-terminal residue" evidence="2">
    <location>
        <position position="109"/>
    </location>
</feature>
<dbReference type="EMBL" id="KN837235">
    <property type="protein sequence ID" value="KIJ31883.1"/>
    <property type="molecule type" value="Genomic_DNA"/>
</dbReference>
<proteinExistence type="predicted"/>
<dbReference type="InterPro" id="IPR023780">
    <property type="entry name" value="Chromo_domain"/>
</dbReference>
<dbReference type="InterPro" id="IPR000953">
    <property type="entry name" value="Chromo/chromo_shadow_dom"/>
</dbReference>
<dbReference type="InterPro" id="IPR016197">
    <property type="entry name" value="Chromo-like_dom_sf"/>
</dbReference>
<dbReference type="Proteomes" id="UP000054279">
    <property type="component" value="Unassembled WGS sequence"/>
</dbReference>
<dbReference type="SMART" id="SM00298">
    <property type="entry name" value="CHROMO"/>
    <property type="match status" value="1"/>
</dbReference>
<gene>
    <name evidence="2" type="ORF">M422DRAFT_133357</name>
</gene>
<reference evidence="2 3" key="1">
    <citation type="submission" date="2014-06" db="EMBL/GenBank/DDBJ databases">
        <title>Evolutionary Origins and Diversification of the Mycorrhizal Mutualists.</title>
        <authorList>
            <consortium name="DOE Joint Genome Institute"/>
            <consortium name="Mycorrhizal Genomics Consortium"/>
            <person name="Kohler A."/>
            <person name="Kuo A."/>
            <person name="Nagy L.G."/>
            <person name="Floudas D."/>
            <person name="Copeland A."/>
            <person name="Barry K.W."/>
            <person name="Cichocki N."/>
            <person name="Veneault-Fourrey C."/>
            <person name="LaButti K."/>
            <person name="Lindquist E.A."/>
            <person name="Lipzen A."/>
            <person name="Lundell T."/>
            <person name="Morin E."/>
            <person name="Murat C."/>
            <person name="Riley R."/>
            <person name="Ohm R."/>
            <person name="Sun H."/>
            <person name="Tunlid A."/>
            <person name="Henrissat B."/>
            <person name="Grigoriev I.V."/>
            <person name="Hibbett D.S."/>
            <person name="Martin F."/>
        </authorList>
    </citation>
    <scope>NUCLEOTIDE SEQUENCE [LARGE SCALE GENOMIC DNA]</scope>
    <source>
        <strain evidence="2 3">SS14</strain>
    </source>
</reference>